<dbReference type="GO" id="GO:0005829">
    <property type="term" value="C:cytosol"/>
    <property type="evidence" value="ECO:0007669"/>
    <property type="project" value="TreeGrafter"/>
</dbReference>
<evidence type="ECO:0000256" key="1">
    <source>
        <dbReference type="ARBA" id="ARBA00010456"/>
    </source>
</evidence>
<comment type="catalytic activity">
    <reaction evidence="6">
        <text>uridine + phosphate = alpha-D-ribose 1-phosphate + uracil</text>
        <dbReference type="Rhea" id="RHEA:24388"/>
        <dbReference type="ChEBI" id="CHEBI:16704"/>
        <dbReference type="ChEBI" id="CHEBI:17568"/>
        <dbReference type="ChEBI" id="CHEBI:43474"/>
        <dbReference type="ChEBI" id="CHEBI:57720"/>
        <dbReference type="EC" id="2.4.2.3"/>
    </reaction>
</comment>
<evidence type="ECO:0000256" key="3">
    <source>
        <dbReference type="ARBA" id="ARBA00021980"/>
    </source>
</evidence>
<evidence type="ECO:0000256" key="5">
    <source>
        <dbReference type="ARBA" id="ARBA00022679"/>
    </source>
</evidence>
<dbReference type="Pfam" id="PF01048">
    <property type="entry name" value="PNP_UDP_1"/>
    <property type="match status" value="1"/>
</dbReference>
<dbReference type="PROSITE" id="PS01232">
    <property type="entry name" value="PNP_UDP_1"/>
    <property type="match status" value="1"/>
</dbReference>
<keyword evidence="5" id="KW-0808">Transferase</keyword>
<comment type="caution">
    <text evidence="8">The sequence shown here is derived from an EMBL/GenBank/DDBJ whole genome shotgun (WGS) entry which is preliminary data.</text>
</comment>
<dbReference type="EC" id="2.4.2.3" evidence="2"/>
<dbReference type="PATRIC" id="fig|1618555.3.peg.502"/>
<comment type="similarity">
    <text evidence="1">Belongs to the PNP/UDP phosphorylase family.</text>
</comment>
<dbReference type="PANTHER" id="PTHR43691">
    <property type="entry name" value="URIDINE PHOSPHORYLASE"/>
    <property type="match status" value="1"/>
</dbReference>
<evidence type="ECO:0000256" key="4">
    <source>
        <dbReference type="ARBA" id="ARBA00022676"/>
    </source>
</evidence>
<dbReference type="GO" id="GO:0004850">
    <property type="term" value="F:uridine phosphorylase activity"/>
    <property type="evidence" value="ECO:0007669"/>
    <property type="project" value="UniProtKB-EC"/>
</dbReference>
<evidence type="ECO:0000259" key="7">
    <source>
        <dbReference type="Pfam" id="PF01048"/>
    </source>
</evidence>
<reference evidence="8 9" key="1">
    <citation type="journal article" date="2015" name="Nature">
        <title>rRNA introns, odd ribosomes, and small enigmatic genomes across a large radiation of phyla.</title>
        <authorList>
            <person name="Brown C.T."/>
            <person name="Hug L.A."/>
            <person name="Thomas B.C."/>
            <person name="Sharon I."/>
            <person name="Castelle C.J."/>
            <person name="Singh A."/>
            <person name="Wilkins M.J."/>
            <person name="Williams K.H."/>
            <person name="Banfield J.F."/>
        </authorList>
    </citation>
    <scope>NUCLEOTIDE SEQUENCE [LARGE SCALE GENOMIC DNA]</scope>
</reference>
<name>A0A0G0UX11_9BACT</name>
<dbReference type="Proteomes" id="UP000034676">
    <property type="component" value="Unassembled WGS sequence"/>
</dbReference>
<proteinExistence type="inferred from homology"/>
<dbReference type="InterPro" id="IPR000845">
    <property type="entry name" value="Nucleoside_phosphorylase_d"/>
</dbReference>
<organism evidence="8 9">
    <name type="scientific">Candidatus Woesebacteria bacterium GW2011_GWA1_41_13b</name>
    <dbReference type="NCBI Taxonomy" id="1618555"/>
    <lineage>
        <taxon>Bacteria</taxon>
        <taxon>Candidatus Woeseibacteriota</taxon>
    </lineage>
</organism>
<dbReference type="PANTHER" id="PTHR43691:SF11">
    <property type="entry name" value="FI09636P-RELATED"/>
    <property type="match status" value="1"/>
</dbReference>
<evidence type="ECO:0000313" key="8">
    <source>
        <dbReference type="EMBL" id="KKR92051.1"/>
    </source>
</evidence>
<dbReference type="SUPFAM" id="SSF53167">
    <property type="entry name" value="Purine and uridine phosphorylases"/>
    <property type="match status" value="1"/>
</dbReference>
<dbReference type="CDD" id="cd17767">
    <property type="entry name" value="UP_EcUdp-like"/>
    <property type="match status" value="1"/>
</dbReference>
<sequence>MTTQPHIKCRRGDVGRYALIPGDPARVRQIASYLDNPKEIAFNREFLTITGKYKGIRITATSTGIGCPSAAIAIEELANIGVNTFIRVGTCGALQKIIHSGDLIIPFAAVRAEGTTKEYIAPEFPAVATPEVFYALASVAKKKKYRYFTGINRTHDAFYEHMNNLLKWGEIYRDDRMKTWKYPLISSEMECSVALLLPMLRGLRSGCILAVNTPEPLKEIVQDPGMIYKLEESKGVKSGIDEAIKTALEAIVMLENRDIV</sequence>
<dbReference type="InterPro" id="IPR018016">
    <property type="entry name" value="Nucleoside_phosphorylase_CS"/>
</dbReference>
<dbReference type="Gene3D" id="3.40.50.1580">
    <property type="entry name" value="Nucleoside phosphorylase domain"/>
    <property type="match status" value="1"/>
</dbReference>
<protein>
    <recommendedName>
        <fullName evidence="3">Uridine phosphorylase</fullName>
        <ecNumber evidence="2">2.4.2.3</ecNumber>
    </recommendedName>
</protein>
<gene>
    <name evidence="8" type="ORF">UU42_C0005G0014</name>
</gene>
<dbReference type="GO" id="GO:0009164">
    <property type="term" value="P:nucleoside catabolic process"/>
    <property type="evidence" value="ECO:0007669"/>
    <property type="project" value="UniProtKB-ARBA"/>
</dbReference>
<dbReference type="InterPro" id="IPR035994">
    <property type="entry name" value="Nucleoside_phosphorylase_sf"/>
</dbReference>
<dbReference type="EMBL" id="LCAO01000005">
    <property type="protein sequence ID" value="KKR92051.1"/>
    <property type="molecule type" value="Genomic_DNA"/>
</dbReference>
<keyword evidence="4" id="KW-0328">Glycosyltransferase</keyword>
<evidence type="ECO:0000256" key="6">
    <source>
        <dbReference type="ARBA" id="ARBA00048447"/>
    </source>
</evidence>
<accession>A0A0G0UX11</accession>
<evidence type="ECO:0000256" key="2">
    <source>
        <dbReference type="ARBA" id="ARBA00011888"/>
    </source>
</evidence>
<evidence type="ECO:0000313" key="9">
    <source>
        <dbReference type="Proteomes" id="UP000034676"/>
    </source>
</evidence>
<feature type="domain" description="Nucleoside phosphorylase" evidence="7">
    <location>
        <begin position="16"/>
        <end position="211"/>
    </location>
</feature>
<dbReference type="AlphaFoldDB" id="A0A0G0UX11"/>